<keyword evidence="2" id="KW-1185">Reference proteome</keyword>
<protein>
    <submittedName>
        <fullName evidence="1">Uncharacterized protein</fullName>
    </submittedName>
</protein>
<dbReference type="AlphaFoldDB" id="A0A7Y0Q1Y3"/>
<evidence type="ECO:0000313" key="2">
    <source>
        <dbReference type="Proteomes" id="UP000533476"/>
    </source>
</evidence>
<accession>A0A7Y0Q1Y3</accession>
<dbReference type="Proteomes" id="UP000533476">
    <property type="component" value="Unassembled WGS sequence"/>
</dbReference>
<name>A0A7Y0Q1Y3_9FIRM</name>
<reference evidence="1 2" key="1">
    <citation type="submission" date="2020-04" db="EMBL/GenBank/DDBJ databases">
        <authorList>
            <person name="Zhang R."/>
            <person name="Schippers A."/>
        </authorList>
    </citation>
    <scope>NUCLEOTIDE SEQUENCE [LARGE SCALE GENOMIC DNA]</scope>
    <source>
        <strain evidence="1 2">DSM 109850</strain>
    </source>
</reference>
<dbReference type="RefSeq" id="WP_169099053.1">
    <property type="nucleotide sequence ID" value="NZ_JABBVZ010000026.1"/>
</dbReference>
<comment type="caution">
    <text evidence="1">The sequence shown here is derived from an EMBL/GenBank/DDBJ whole genome shotgun (WGS) entry which is preliminary data.</text>
</comment>
<evidence type="ECO:0000313" key="1">
    <source>
        <dbReference type="EMBL" id="NMP22593.1"/>
    </source>
</evidence>
<proteinExistence type="predicted"/>
<dbReference type="EMBL" id="JABBVZ010000026">
    <property type="protein sequence ID" value="NMP22593.1"/>
    <property type="molecule type" value="Genomic_DNA"/>
</dbReference>
<organism evidence="1 2">
    <name type="scientific">Sulfobacillus harzensis</name>
    <dbReference type="NCBI Taxonomy" id="2729629"/>
    <lineage>
        <taxon>Bacteria</taxon>
        <taxon>Bacillati</taxon>
        <taxon>Bacillota</taxon>
        <taxon>Clostridia</taxon>
        <taxon>Eubacteriales</taxon>
        <taxon>Clostridiales Family XVII. Incertae Sedis</taxon>
        <taxon>Sulfobacillus</taxon>
    </lineage>
</organism>
<sequence length="59" mass="6707">MAIKLGETVTDPRNPARQGTVVRVHTNPACLMRSLEIQWHDPIPLIEELEELEFGPLED</sequence>
<gene>
    <name evidence="1" type="ORF">HIJ39_09545</name>
</gene>